<dbReference type="AlphaFoldDB" id="A0A395N961"/>
<dbReference type="GO" id="GO:0005506">
    <property type="term" value="F:iron ion binding"/>
    <property type="evidence" value="ECO:0007669"/>
    <property type="project" value="InterPro"/>
</dbReference>
<dbReference type="SUPFAM" id="SSF48264">
    <property type="entry name" value="Cytochrome P450"/>
    <property type="match status" value="1"/>
</dbReference>
<dbReference type="InterPro" id="IPR001128">
    <property type="entry name" value="Cyt_P450"/>
</dbReference>
<dbReference type="GO" id="GO:0008395">
    <property type="term" value="F:steroid hydroxylase activity"/>
    <property type="evidence" value="ECO:0007669"/>
    <property type="project" value="TreeGrafter"/>
</dbReference>
<dbReference type="PRINTS" id="PR00465">
    <property type="entry name" value="EP450IV"/>
</dbReference>
<dbReference type="OrthoDB" id="1470350at2759"/>
<protein>
    <submittedName>
        <fullName evidence="8">Cytochrome p450</fullName>
    </submittedName>
</protein>
<evidence type="ECO:0000313" key="8">
    <source>
        <dbReference type="EMBL" id="RFU72337.1"/>
    </source>
</evidence>
<dbReference type="PANTHER" id="PTHR24304:SF2">
    <property type="entry name" value="24-HYDROXYCHOLESTEROL 7-ALPHA-HYDROXYLASE"/>
    <property type="match status" value="1"/>
</dbReference>
<proteinExistence type="inferred from homology"/>
<dbReference type="InterPro" id="IPR050529">
    <property type="entry name" value="CYP450_sterol_14alpha_dmase"/>
</dbReference>
<keyword evidence="4 7" id="KW-0479">Metal-binding</keyword>
<evidence type="ECO:0000256" key="4">
    <source>
        <dbReference type="ARBA" id="ARBA00022723"/>
    </source>
</evidence>
<evidence type="ECO:0000256" key="7">
    <source>
        <dbReference type="PIRSR" id="PIRSR602403-1"/>
    </source>
</evidence>
<evidence type="ECO:0000313" key="9">
    <source>
        <dbReference type="Proteomes" id="UP000266272"/>
    </source>
</evidence>
<sequence>MATTPPPRILSARMLEMHSTIAECASSENHHQPVSIMATMSDVWVGLPWPVQLIATCFVLTATLLITTRLNSLSHSWPAAAGKGHEPPIAPYWLPGIQHLAAFLLDPARTFRTTQSKYKDSPYTLLMGNVKFHVFGSPSAATHVFARSRTFAYEPVTMSMLENGLDLPVADRVYFQIGLDRANSAEHAKGFVLQNHNVWLRYLSGEPLDDLMQLFTRHFHQVLEQHLDMNTRGWQTVDLYQVLRKVIFDTSVLTFFGPRLAQIWGPTMWKDFCLFNDATYIGVRTNLAYVLQPRAGRGRERMLRAFEQWLTHHSEGDWPDKDKYWNEEWGAKMNWERDHLARQFGLSLRGRATMQASFLFAIVLNAAPMSSWFTWVAASNSDRLAKCRAESSKFLRPSKSSRLDHELDIDATQMRGSNFMQALWKEALRIGTAASPARVVMEDTELEGYVVRKGSVILMPTALLHHSDLFPRADQVDTERWTGEDAIVQQRNKSIRTFGGGMGMCSGRHAAEQEVIGLVSKLITLFDIEFEDSWKNKFHFDPRSLGIMHPAGPLMVRLKRRVL</sequence>
<evidence type="ECO:0000256" key="3">
    <source>
        <dbReference type="ARBA" id="ARBA00022617"/>
    </source>
</evidence>
<evidence type="ECO:0000256" key="2">
    <source>
        <dbReference type="ARBA" id="ARBA00010617"/>
    </source>
</evidence>
<evidence type="ECO:0000256" key="5">
    <source>
        <dbReference type="ARBA" id="ARBA00023004"/>
    </source>
</evidence>
<organism evidence="8 9">
    <name type="scientific">Trichoderma arundinaceum</name>
    <dbReference type="NCBI Taxonomy" id="490622"/>
    <lineage>
        <taxon>Eukaryota</taxon>
        <taxon>Fungi</taxon>
        <taxon>Dikarya</taxon>
        <taxon>Ascomycota</taxon>
        <taxon>Pezizomycotina</taxon>
        <taxon>Sordariomycetes</taxon>
        <taxon>Hypocreomycetidae</taxon>
        <taxon>Hypocreales</taxon>
        <taxon>Hypocreaceae</taxon>
        <taxon>Trichoderma</taxon>
    </lineage>
</organism>
<reference evidence="8 9" key="1">
    <citation type="journal article" date="2018" name="PLoS Pathog.">
        <title>Evolution of structural diversity of trichothecenes, a family of toxins produced by plant pathogenic and entomopathogenic fungi.</title>
        <authorList>
            <person name="Proctor R.H."/>
            <person name="McCormick S.P."/>
            <person name="Kim H.S."/>
            <person name="Cardoza R.E."/>
            <person name="Stanley A.M."/>
            <person name="Lindo L."/>
            <person name="Kelly A."/>
            <person name="Brown D.W."/>
            <person name="Lee T."/>
            <person name="Vaughan M.M."/>
            <person name="Alexander N.J."/>
            <person name="Busman M."/>
            <person name="Gutierrez S."/>
        </authorList>
    </citation>
    <scope>NUCLEOTIDE SEQUENCE [LARGE SCALE GENOMIC DNA]</scope>
    <source>
        <strain evidence="8 9">IBT 40837</strain>
    </source>
</reference>
<dbReference type="GO" id="GO:0016705">
    <property type="term" value="F:oxidoreductase activity, acting on paired donors, with incorporation or reduction of molecular oxygen"/>
    <property type="evidence" value="ECO:0007669"/>
    <property type="project" value="InterPro"/>
</dbReference>
<dbReference type="Pfam" id="PF00067">
    <property type="entry name" value="p450"/>
    <property type="match status" value="1"/>
</dbReference>
<comment type="similarity">
    <text evidence="2">Belongs to the cytochrome P450 family.</text>
</comment>
<comment type="cofactor">
    <cofactor evidence="1 7">
        <name>heme</name>
        <dbReference type="ChEBI" id="CHEBI:30413"/>
    </cofactor>
</comment>
<gene>
    <name evidence="8" type="ORF">TARUN_9922</name>
</gene>
<dbReference type="GO" id="GO:0020037">
    <property type="term" value="F:heme binding"/>
    <property type="evidence" value="ECO:0007669"/>
    <property type="project" value="InterPro"/>
</dbReference>
<dbReference type="PANTHER" id="PTHR24304">
    <property type="entry name" value="CYTOCHROME P450 FAMILY 7"/>
    <property type="match status" value="1"/>
</dbReference>
<keyword evidence="9" id="KW-1185">Reference proteome</keyword>
<evidence type="ECO:0000256" key="1">
    <source>
        <dbReference type="ARBA" id="ARBA00001971"/>
    </source>
</evidence>
<comment type="caution">
    <text evidence="8">The sequence shown here is derived from an EMBL/GenBank/DDBJ whole genome shotgun (WGS) entry which is preliminary data.</text>
</comment>
<dbReference type="InterPro" id="IPR002403">
    <property type="entry name" value="Cyt_P450_E_grp-IV"/>
</dbReference>
<dbReference type="InterPro" id="IPR036396">
    <property type="entry name" value="Cyt_P450_sf"/>
</dbReference>
<evidence type="ECO:0000256" key="6">
    <source>
        <dbReference type="ARBA" id="ARBA00023033"/>
    </source>
</evidence>
<keyword evidence="3 7" id="KW-0349">Heme</keyword>
<dbReference type="STRING" id="490622.A0A395N961"/>
<keyword evidence="6" id="KW-0560">Oxidoreductase</keyword>
<keyword evidence="6" id="KW-0503">Monooxygenase</keyword>
<dbReference type="Gene3D" id="1.10.630.10">
    <property type="entry name" value="Cytochrome P450"/>
    <property type="match status" value="1"/>
</dbReference>
<dbReference type="EMBL" id="PXOA01000882">
    <property type="protein sequence ID" value="RFU72337.1"/>
    <property type="molecule type" value="Genomic_DNA"/>
</dbReference>
<dbReference type="Proteomes" id="UP000266272">
    <property type="component" value="Unassembled WGS sequence"/>
</dbReference>
<accession>A0A395N961</accession>
<feature type="binding site" description="axial binding residue" evidence="7">
    <location>
        <position position="505"/>
    </location>
    <ligand>
        <name>heme</name>
        <dbReference type="ChEBI" id="CHEBI:30413"/>
    </ligand>
    <ligandPart>
        <name>Fe</name>
        <dbReference type="ChEBI" id="CHEBI:18248"/>
    </ligandPart>
</feature>
<keyword evidence="5 7" id="KW-0408">Iron</keyword>
<name>A0A395N961_TRIAR</name>